<dbReference type="GO" id="GO:0016787">
    <property type="term" value="F:hydrolase activity"/>
    <property type="evidence" value="ECO:0007669"/>
    <property type="project" value="InterPro"/>
</dbReference>
<dbReference type="Proteomes" id="UP000606974">
    <property type="component" value="Unassembled WGS sequence"/>
</dbReference>
<feature type="domain" description="Dienelactone hydrolase" evidence="1">
    <location>
        <begin position="38"/>
        <end position="290"/>
    </location>
</feature>
<dbReference type="AlphaFoldDB" id="A0A8H7E740"/>
<dbReference type="Pfam" id="PF01738">
    <property type="entry name" value="DLH"/>
    <property type="match status" value="1"/>
</dbReference>
<dbReference type="OrthoDB" id="10019231at2759"/>
<dbReference type="InterPro" id="IPR002925">
    <property type="entry name" value="Dienelactn_hydro"/>
</dbReference>
<dbReference type="SUPFAM" id="SSF53474">
    <property type="entry name" value="alpha/beta-Hydrolases"/>
    <property type="match status" value="1"/>
</dbReference>
<evidence type="ECO:0000313" key="3">
    <source>
        <dbReference type="Proteomes" id="UP000606974"/>
    </source>
</evidence>
<name>A0A8H7E740_9EURO</name>
<protein>
    <recommendedName>
        <fullName evidence="1">Dienelactone hydrolase domain-containing protein</fullName>
    </recommendedName>
</protein>
<proteinExistence type="predicted"/>
<sequence>MSCADCFKGAVHDHAGEAQGSMERMYGYPCYIASAPSTSHSKSTIIFLCDAFGLNLINNKLLCDRFAAETGFRVIAPDIIPGGPAPVSVMADMESIMTQTVPWWDVWGQLKRIVTLLRVVSVFGPFLIRSGPATGYPLCLKFARAVRADLPSGAKLGVAGFCWGGYSSTNLCKDSAIEGGKERLMDAQFCGHPSGLSAPKMVVDAIKTFHTPYSMAIGDSDIAYSEKKLLETQAALRQTVGMPEESDYEIRIYKGLKHGFTIRALPGDKEAMMAMEEAREQAVNWFKRYL</sequence>
<accession>A0A8H7E740</accession>
<dbReference type="EMBL" id="JAACFV010000017">
    <property type="protein sequence ID" value="KAF7511752.1"/>
    <property type="molecule type" value="Genomic_DNA"/>
</dbReference>
<dbReference type="PANTHER" id="PTHR17630:SF105">
    <property type="entry name" value="DIENELACTONE HYDROLASE FAMILY PROTEIN (AFU_ORTHOLOGUE AFUA_4G08790)"/>
    <property type="match status" value="1"/>
</dbReference>
<dbReference type="PANTHER" id="PTHR17630">
    <property type="entry name" value="DIENELACTONE HYDROLASE"/>
    <property type="match status" value="1"/>
</dbReference>
<gene>
    <name evidence="2" type="ORF">GJ744_003483</name>
</gene>
<comment type="caution">
    <text evidence="2">The sequence shown here is derived from an EMBL/GenBank/DDBJ whole genome shotgun (WGS) entry which is preliminary data.</text>
</comment>
<evidence type="ECO:0000259" key="1">
    <source>
        <dbReference type="Pfam" id="PF01738"/>
    </source>
</evidence>
<keyword evidence="3" id="KW-1185">Reference proteome</keyword>
<dbReference type="Gene3D" id="3.40.50.1820">
    <property type="entry name" value="alpha/beta hydrolase"/>
    <property type="match status" value="1"/>
</dbReference>
<reference evidence="2" key="1">
    <citation type="submission" date="2020-02" db="EMBL/GenBank/DDBJ databases">
        <authorList>
            <person name="Palmer J.M."/>
        </authorList>
    </citation>
    <scope>NUCLEOTIDE SEQUENCE</scope>
    <source>
        <strain evidence="2">EPUS1.4</strain>
        <tissue evidence="2">Thallus</tissue>
    </source>
</reference>
<organism evidence="2 3">
    <name type="scientific">Endocarpon pusillum</name>
    <dbReference type="NCBI Taxonomy" id="364733"/>
    <lineage>
        <taxon>Eukaryota</taxon>
        <taxon>Fungi</taxon>
        <taxon>Dikarya</taxon>
        <taxon>Ascomycota</taxon>
        <taxon>Pezizomycotina</taxon>
        <taxon>Eurotiomycetes</taxon>
        <taxon>Chaetothyriomycetidae</taxon>
        <taxon>Verrucariales</taxon>
        <taxon>Verrucariaceae</taxon>
        <taxon>Endocarpon</taxon>
    </lineage>
</organism>
<dbReference type="InterPro" id="IPR029058">
    <property type="entry name" value="AB_hydrolase_fold"/>
</dbReference>
<evidence type="ECO:0000313" key="2">
    <source>
        <dbReference type="EMBL" id="KAF7511752.1"/>
    </source>
</evidence>